<dbReference type="OrthoDB" id="6867563at2"/>
<dbReference type="InterPro" id="IPR015927">
    <property type="entry name" value="Peptidase_S24_S26A/B/C"/>
</dbReference>
<dbReference type="PANTHER" id="PTHR40661">
    <property type="match status" value="1"/>
</dbReference>
<feature type="domain" description="HTH cro/C1-type" evidence="4">
    <location>
        <begin position="10"/>
        <end position="63"/>
    </location>
</feature>
<proteinExistence type="predicted"/>
<dbReference type="CDD" id="cd00093">
    <property type="entry name" value="HTH_XRE"/>
    <property type="match status" value="1"/>
</dbReference>
<evidence type="ECO:0000256" key="3">
    <source>
        <dbReference type="ARBA" id="ARBA00023163"/>
    </source>
</evidence>
<dbReference type="Pfam" id="PF00717">
    <property type="entry name" value="Peptidase_S24"/>
    <property type="match status" value="1"/>
</dbReference>
<dbReference type="InterPro" id="IPR039418">
    <property type="entry name" value="LexA-like"/>
</dbReference>
<dbReference type="RefSeq" id="WP_051743654.1">
    <property type="nucleotide sequence ID" value="NZ_FUYM01000003.1"/>
</dbReference>
<keyword evidence="3" id="KW-0804">Transcription</keyword>
<name>A0A1T5BMW9_9SPHN</name>
<dbReference type="AlphaFoldDB" id="A0A1T5BMW9"/>
<dbReference type="EMBL" id="FUYM01000003">
    <property type="protein sequence ID" value="SKB48631.1"/>
    <property type="molecule type" value="Genomic_DNA"/>
</dbReference>
<dbReference type="STRING" id="439228.SAMN06295920_103142"/>
<dbReference type="Pfam" id="PF01381">
    <property type="entry name" value="HTH_3"/>
    <property type="match status" value="1"/>
</dbReference>
<keyword evidence="1" id="KW-0805">Transcription regulation</keyword>
<dbReference type="InterPro" id="IPR036286">
    <property type="entry name" value="LexA/Signal_pep-like_sf"/>
</dbReference>
<evidence type="ECO:0000256" key="2">
    <source>
        <dbReference type="ARBA" id="ARBA00023125"/>
    </source>
</evidence>
<accession>A0A1T5BMW9</accession>
<keyword evidence="6" id="KW-1185">Reference proteome</keyword>
<dbReference type="Gene3D" id="2.10.109.10">
    <property type="entry name" value="Umud Fragment, subunit A"/>
    <property type="match status" value="1"/>
</dbReference>
<dbReference type="Proteomes" id="UP000189818">
    <property type="component" value="Unassembled WGS sequence"/>
</dbReference>
<sequence>MAESIQVQRLKEAMAAAGFDQARLAKEAGCTQGAISQILLGKTQRSRYLADIASALGVSVQWLRGDSDYVGGPTPSASPARDGQSIALRHVDLSYSMGPGTNIDDYADESSFEFDAALLNRITRSPADRLFVASGGGDSMFPTIIDNDLVVIDTAQRILNMQDRIWAISLYGAGAIKRLRTVGPGRILVISDNKDVDNQEVSAEDIYLLGRVIWLGRRM</sequence>
<dbReference type="Gene3D" id="1.10.260.40">
    <property type="entry name" value="lambda repressor-like DNA-binding domains"/>
    <property type="match status" value="1"/>
</dbReference>
<dbReference type="SUPFAM" id="SSF47413">
    <property type="entry name" value="lambda repressor-like DNA-binding domains"/>
    <property type="match status" value="1"/>
</dbReference>
<evidence type="ECO:0000256" key="1">
    <source>
        <dbReference type="ARBA" id="ARBA00023015"/>
    </source>
</evidence>
<dbReference type="InterPro" id="IPR010982">
    <property type="entry name" value="Lambda_DNA-bd_dom_sf"/>
</dbReference>
<evidence type="ECO:0000313" key="5">
    <source>
        <dbReference type="EMBL" id="SKB48631.1"/>
    </source>
</evidence>
<organism evidence="5 6">
    <name type="scientific">Rhizorhabdus histidinilytica</name>
    <dbReference type="NCBI Taxonomy" id="439228"/>
    <lineage>
        <taxon>Bacteria</taxon>
        <taxon>Pseudomonadati</taxon>
        <taxon>Pseudomonadota</taxon>
        <taxon>Alphaproteobacteria</taxon>
        <taxon>Sphingomonadales</taxon>
        <taxon>Sphingomonadaceae</taxon>
        <taxon>Rhizorhabdus</taxon>
    </lineage>
</organism>
<protein>
    <submittedName>
        <fullName evidence="5">Phage repressor protein C, contains Cro/C1-type HTH and peptisase s24 domains</fullName>
    </submittedName>
</protein>
<dbReference type="GO" id="GO:0003677">
    <property type="term" value="F:DNA binding"/>
    <property type="evidence" value="ECO:0007669"/>
    <property type="project" value="UniProtKB-KW"/>
</dbReference>
<dbReference type="PANTHER" id="PTHR40661:SF3">
    <property type="entry name" value="FELS-1 PROPHAGE TRANSCRIPTIONAL REGULATOR"/>
    <property type="match status" value="1"/>
</dbReference>
<dbReference type="SUPFAM" id="SSF51306">
    <property type="entry name" value="LexA/Signal peptidase"/>
    <property type="match status" value="1"/>
</dbReference>
<dbReference type="PROSITE" id="PS50943">
    <property type="entry name" value="HTH_CROC1"/>
    <property type="match status" value="1"/>
</dbReference>
<reference evidence="6" key="1">
    <citation type="submission" date="2017-02" db="EMBL/GenBank/DDBJ databases">
        <authorList>
            <person name="Varghese N."/>
            <person name="Submissions S."/>
        </authorList>
    </citation>
    <scope>NUCLEOTIDE SEQUENCE [LARGE SCALE GENOMIC DNA]</scope>
    <source>
        <strain evidence="6">UM2</strain>
    </source>
</reference>
<dbReference type="CDD" id="cd06529">
    <property type="entry name" value="S24_LexA-like"/>
    <property type="match status" value="1"/>
</dbReference>
<gene>
    <name evidence="5" type="ORF">SAMN06295920_103142</name>
</gene>
<dbReference type="SMART" id="SM00530">
    <property type="entry name" value="HTH_XRE"/>
    <property type="match status" value="1"/>
</dbReference>
<evidence type="ECO:0000259" key="4">
    <source>
        <dbReference type="PROSITE" id="PS50943"/>
    </source>
</evidence>
<keyword evidence="2" id="KW-0238">DNA-binding</keyword>
<dbReference type="InterPro" id="IPR001387">
    <property type="entry name" value="Cro/C1-type_HTH"/>
</dbReference>
<evidence type="ECO:0000313" key="6">
    <source>
        <dbReference type="Proteomes" id="UP000189818"/>
    </source>
</evidence>